<evidence type="ECO:0000259" key="4">
    <source>
        <dbReference type="PROSITE" id="PS50198"/>
    </source>
</evidence>
<dbReference type="SUPFAM" id="SSF54534">
    <property type="entry name" value="FKBP-like"/>
    <property type="match status" value="2"/>
</dbReference>
<dbReference type="InterPro" id="IPR000297">
    <property type="entry name" value="PPIase_PpiC"/>
</dbReference>
<feature type="chain" id="PRO_5014733150" evidence="3">
    <location>
        <begin position="22"/>
        <end position="789"/>
    </location>
</feature>
<dbReference type="InterPro" id="IPR046357">
    <property type="entry name" value="PPIase_dom_sf"/>
</dbReference>
<dbReference type="RefSeq" id="WP_100986061.1">
    <property type="nucleotide sequence ID" value="NZ_CP025096.1"/>
</dbReference>
<dbReference type="PROSITE" id="PS51257">
    <property type="entry name" value="PROKAR_LIPOPROTEIN"/>
    <property type="match status" value="1"/>
</dbReference>
<organism evidence="5 6">
    <name type="scientific">Spirosoma pollinicola</name>
    <dbReference type="NCBI Taxonomy" id="2057025"/>
    <lineage>
        <taxon>Bacteria</taxon>
        <taxon>Pseudomonadati</taxon>
        <taxon>Bacteroidota</taxon>
        <taxon>Cytophagia</taxon>
        <taxon>Cytophagales</taxon>
        <taxon>Cytophagaceae</taxon>
        <taxon>Spirosoma</taxon>
    </lineage>
</organism>
<dbReference type="InterPro" id="IPR050245">
    <property type="entry name" value="PrsA_foldase"/>
</dbReference>
<proteinExistence type="predicted"/>
<gene>
    <name evidence="5" type="ORF">CWM47_01665</name>
</gene>
<dbReference type="Gene3D" id="3.10.50.40">
    <property type="match status" value="2"/>
</dbReference>
<evidence type="ECO:0000256" key="1">
    <source>
        <dbReference type="PROSITE-ProRule" id="PRU00278"/>
    </source>
</evidence>
<feature type="region of interest" description="Disordered" evidence="2">
    <location>
        <begin position="440"/>
        <end position="466"/>
    </location>
</feature>
<reference evidence="5 6" key="1">
    <citation type="submission" date="2017-11" db="EMBL/GenBank/DDBJ databases">
        <title>Taxonomic description and genome sequences of Spirosoma HA7 sp. nov., isolated from pollen microhabitat of Corylus avellana.</title>
        <authorList>
            <person name="Ambika Manirajan B."/>
            <person name="Suarez C."/>
            <person name="Ratering S."/>
            <person name="Geissler-Plaum R."/>
            <person name="Cardinale M."/>
            <person name="Sylvia S."/>
        </authorList>
    </citation>
    <scope>NUCLEOTIDE SEQUENCE [LARGE SCALE GENOMIC DNA]</scope>
    <source>
        <strain evidence="5 6">HA7</strain>
    </source>
</reference>
<dbReference type="InterPro" id="IPR023058">
    <property type="entry name" value="PPIase_PpiC_CS"/>
</dbReference>
<dbReference type="GO" id="GO:0003755">
    <property type="term" value="F:peptidyl-prolyl cis-trans isomerase activity"/>
    <property type="evidence" value="ECO:0007669"/>
    <property type="project" value="UniProtKB-KW"/>
</dbReference>
<evidence type="ECO:0000313" key="6">
    <source>
        <dbReference type="Proteomes" id="UP000232883"/>
    </source>
</evidence>
<feature type="signal peptide" evidence="3">
    <location>
        <begin position="1"/>
        <end position="21"/>
    </location>
</feature>
<dbReference type="PANTHER" id="PTHR47245">
    <property type="entry name" value="PEPTIDYLPROLYL ISOMERASE"/>
    <property type="match status" value="1"/>
</dbReference>
<keyword evidence="6" id="KW-1185">Reference proteome</keyword>
<dbReference type="PANTHER" id="PTHR47245:SF2">
    <property type="entry name" value="PEPTIDYL-PROLYL CIS-TRANS ISOMERASE HP_0175-RELATED"/>
    <property type="match status" value="1"/>
</dbReference>
<dbReference type="Proteomes" id="UP000232883">
    <property type="component" value="Chromosome"/>
</dbReference>
<keyword evidence="1" id="KW-0697">Rotamase</keyword>
<dbReference type="OrthoDB" id="14196at2"/>
<dbReference type="Gene3D" id="3.30.1330.60">
    <property type="entry name" value="OmpA-like domain"/>
    <property type="match status" value="1"/>
</dbReference>
<keyword evidence="1 5" id="KW-0413">Isomerase</keyword>
<sequence length="789" mass="87625">MRHFTGGFLLALLVTACKTTAPVVQQTPPEPVILTLGNKAFTTNDFFQSFTKNQLSTDSAQRTDVKNYFDLYTNLKLKVLAAESDGRDTTEAFREEMSTYRKQLAQSYLTDKVLVESLAAEAYQRMQEEVNASHILIPVSAYASPADTLAAYQTILSLRKQAQAGDDFAKLAREHSQDVNTASNGGNLGYISVFGVVYPLETAAFATPTGSISAPVRTRFGYHIIKVNNRRSSRGRVRVAHILLRISPSADEVGQKAAQERINLAYDRLQKGDSFEQVCRLFSDDATSKANGGVLPMFEPGRWVPAFEDAAFSLSKPGEYTRPVRTNYGWHIIKLIERKGLDTYTILGPSLRQRVTTDSRAEVLRQSTVHRLQTEYAVKTDQSLLEVALTKADSSLLRGQWRVAEPLEPSLQNKALVTIGQQVYTVNQFFGYVRLRQQPQRNPALSTSNATNSATSPAERQSGGSPTVAMRQLFDRFVGDQLIATEEANLDKKSPEFRALLNEIRDGVLLSQVMEQNVWERSMVDSTGQQQYFEQNKAKYSFPERALATIVVAQNDSLLKQANTMLSGRAPYQLRRSAAPLTFAKGQTALTPGLLETLFDVLVVMSANPDYVLEVSGSHDPTESDSVSAGRIRTVVSYLQKNGVSLSRIMEKDFQGARPGAAKDAQRNVAFQYFSNAKNDIAKVLNSKFASPASDPAVVITTGLFAQNDNPYLDSIKEWKVGTNSLRRDKKAVSVIIDRIEPARAKTFAEARGTVINEYQATLEKQWLGQLRQTYSIKVNEEEIRKLAK</sequence>
<protein>
    <submittedName>
        <fullName evidence="5">Peptidylprolyl isomerase</fullName>
    </submittedName>
</protein>
<feature type="domain" description="PpiC" evidence="4">
    <location>
        <begin position="234"/>
        <end position="337"/>
    </location>
</feature>
<dbReference type="SUPFAM" id="SSF103088">
    <property type="entry name" value="OmpA-like"/>
    <property type="match status" value="1"/>
</dbReference>
<dbReference type="InterPro" id="IPR036737">
    <property type="entry name" value="OmpA-like_sf"/>
</dbReference>
<dbReference type="AlphaFoldDB" id="A0A2K8YSN7"/>
<dbReference type="KEGG" id="spir:CWM47_01665"/>
<keyword evidence="3" id="KW-0732">Signal</keyword>
<evidence type="ECO:0000256" key="3">
    <source>
        <dbReference type="SAM" id="SignalP"/>
    </source>
</evidence>
<feature type="compositionally biased region" description="Low complexity" evidence="2">
    <location>
        <begin position="442"/>
        <end position="458"/>
    </location>
</feature>
<name>A0A2K8YSN7_9BACT</name>
<dbReference type="PROSITE" id="PS01096">
    <property type="entry name" value="PPIC_PPIASE_1"/>
    <property type="match status" value="1"/>
</dbReference>
<accession>A0A2K8YSN7</accession>
<feature type="domain" description="PpiC" evidence="4">
    <location>
        <begin position="127"/>
        <end position="229"/>
    </location>
</feature>
<dbReference type="PROSITE" id="PS50198">
    <property type="entry name" value="PPIC_PPIASE_2"/>
    <property type="match status" value="2"/>
</dbReference>
<dbReference type="EMBL" id="CP025096">
    <property type="protein sequence ID" value="AUD00636.1"/>
    <property type="molecule type" value="Genomic_DNA"/>
</dbReference>
<dbReference type="Pfam" id="PF00639">
    <property type="entry name" value="Rotamase"/>
    <property type="match status" value="2"/>
</dbReference>
<evidence type="ECO:0000256" key="2">
    <source>
        <dbReference type="SAM" id="MobiDB-lite"/>
    </source>
</evidence>
<evidence type="ECO:0000313" key="5">
    <source>
        <dbReference type="EMBL" id="AUD00636.1"/>
    </source>
</evidence>